<evidence type="ECO:0000256" key="1">
    <source>
        <dbReference type="ARBA" id="ARBA00008580"/>
    </source>
</evidence>
<keyword evidence="2" id="KW-1277">Toxin-antitoxin system</keyword>
<sequence length="93" mass="10525">MAPTEKRAFDLPPEQSDYIDRLVESGTYASASDVVRAGLTALQNQQESLEHWLREDVAPVYDAMKENPDRAVPAETVFARLRARHETRVKPSK</sequence>
<dbReference type="EMBL" id="VFYP01000001">
    <property type="protein sequence ID" value="TPP11173.1"/>
    <property type="molecule type" value="Genomic_DNA"/>
</dbReference>
<comment type="caution">
    <text evidence="3">The sequence shown here is derived from an EMBL/GenBank/DDBJ whole genome shotgun (WGS) entry which is preliminary data.</text>
</comment>
<evidence type="ECO:0000256" key="2">
    <source>
        <dbReference type="ARBA" id="ARBA00022649"/>
    </source>
</evidence>
<dbReference type="CDD" id="cd22231">
    <property type="entry name" value="RHH_NikR_HicB-like"/>
    <property type="match status" value="1"/>
</dbReference>
<keyword evidence="4" id="KW-1185">Reference proteome</keyword>
<dbReference type="RefSeq" id="WP_140827666.1">
    <property type="nucleotide sequence ID" value="NZ_VFYP01000001.1"/>
</dbReference>
<dbReference type="InterPro" id="IPR010985">
    <property type="entry name" value="Ribbon_hlx_hlx"/>
</dbReference>
<organism evidence="3 4">
    <name type="scientific">Rhizobium glycinendophyticum</name>
    <dbReference type="NCBI Taxonomy" id="2589807"/>
    <lineage>
        <taxon>Bacteria</taxon>
        <taxon>Pseudomonadati</taxon>
        <taxon>Pseudomonadota</taxon>
        <taxon>Alphaproteobacteria</taxon>
        <taxon>Hyphomicrobiales</taxon>
        <taxon>Rhizobiaceae</taxon>
        <taxon>Rhizobium/Agrobacterium group</taxon>
        <taxon>Rhizobium</taxon>
    </lineage>
</organism>
<proteinExistence type="inferred from homology"/>
<gene>
    <name evidence="3" type="ORF">FJQ55_10240</name>
</gene>
<dbReference type="Pfam" id="PF03693">
    <property type="entry name" value="ParD_antitoxin"/>
    <property type="match status" value="1"/>
</dbReference>
<dbReference type="InterPro" id="IPR022789">
    <property type="entry name" value="ParD"/>
</dbReference>
<evidence type="ECO:0000313" key="3">
    <source>
        <dbReference type="EMBL" id="TPP11173.1"/>
    </source>
</evidence>
<evidence type="ECO:0000313" key="4">
    <source>
        <dbReference type="Proteomes" id="UP000316429"/>
    </source>
</evidence>
<dbReference type="OrthoDB" id="514770at2"/>
<dbReference type="SUPFAM" id="SSF47598">
    <property type="entry name" value="Ribbon-helix-helix"/>
    <property type="match status" value="1"/>
</dbReference>
<dbReference type="AlphaFoldDB" id="A0A504V1M1"/>
<reference evidence="3 4" key="1">
    <citation type="submission" date="2019-06" db="EMBL/GenBank/DDBJ databases">
        <title>Rhizobium sp. CL12 isolated from roots of soybean.</title>
        <authorList>
            <person name="Wang C."/>
        </authorList>
    </citation>
    <scope>NUCLEOTIDE SEQUENCE [LARGE SCALE GENOMIC DNA]</scope>
    <source>
        <strain evidence="3 4">CL12</strain>
    </source>
</reference>
<dbReference type="GO" id="GO:0006355">
    <property type="term" value="P:regulation of DNA-templated transcription"/>
    <property type="evidence" value="ECO:0007669"/>
    <property type="project" value="InterPro"/>
</dbReference>
<dbReference type="Proteomes" id="UP000316429">
    <property type="component" value="Unassembled WGS sequence"/>
</dbReference>
<accession>A0A504V1M1</accession>
<protein>
    <submittedName>
        <fullName evidence="3">Type II toxin-antitoxin system ParD family antitoxin</fullName>
    </submittedName>
</protein>
<dbReference type="PANTHER" id="PTHR36582">
    <property type="entry name" value="ANTITOXIN PARD"/>
    <property type="match status" value="1"/>
</dbReference>
<dbReference type="Gene3D" id="6.10.10.120">
    <property type="entry name" value="Antitoxin ParD1-like"/>
    <property type="match status" value="1"/>
</dbReference>
<comment type="similarity">
    <text evidence="1">Belongs to the ParD antitoxin family.</text>
</comment>
<dbReference type="InterPro" id="IPR038296">
    <property type="entry name" value="ParD_sf"/>
</dbReference>
<name>A0A504V1M1_9HYPH</name>
<dbReference type="PANTHER" id="PTHR36582:SF2">
    <property type="entry name" value="ANTITOXIN PARD"/>
    <property type="match status" value="1"/>
</dbReference>